<organism evidence="1 2">
    <name type="scientific">Desulfovibrio ferrophilus</name>
    <dbReference type="NCBI Taxonomy" id="241368"/>
    <lineage>
        <taxon>Bacteria</taxon>
        <taxon>Pseudomonadati</taxon>
        <taxon>Thermodesulfobacteriota</taxon>
        <taxon>Desulfovibrionia</taxon>
        <taxon>Desulfovibrionales</taxon>
        <taxon>Desulfovibrionaceae</taxon>
        <taxon>Desulfovibrio</taxon>
    </lineage>
</organism>
<proteinExistence type="predicted"/>
<evidence type="ECO:0000313" key="2">
    <source>
        <dbReference type="Proteomes" id="UP000269883"/>
    </source>
</evidence>
<dbReference type="KEGG" id="dfl:DFE_2722"/>
<accession>A0A2Z6B1X6</accession>
<evidence type="ECO:0000313" key="1">
    <source>
        <dbReference type="EMBL" id="BBD09448.1"/>
    </source>
</evidence>
<keyword evidence="2" id="KW-1185">Reference proteome</keyword>
<dbReference type="AlphaFoldDB" id="A0A2Z6B1X6"/>
<name>A0A2Z6B1X6_9BACT</name>
<reference evidence="1 2" key="1">
    <citation type="journal article" date="2018" name="Sci. Adv.">
        <title>Multi-heme cytochromes provide a pathway for survival in energy-limited environments.</title>
        <authorList>
            <person name="Deng X."/>
            <person name="Dohmae N."/>
            <person name="Nealson K.H."/>
            <person name="Hashimoto K."/>
            <person name="Okamoto A."/>
        </authorList>
    </citation>
    <scope>NUCLEOTIDE SEQUENCE [LARGE SCALE GENOMIC DNA]</scope>
    <source>
        <strain evidence="1 2">IS5</strain>
    </source>
</reference>
<dbReference type="EMBL" id="AP017378">
    <property type="protein sequence ID" value="BBD09448.1"/>
    <property type="molecule type" value="Genomic_DNA"/>
</dbReference>
<dbReference type="Proteomes" id="UP000269883">
    <property type="component" value="Chromosome"/>
</dbReference>
<gene>
    <name evidence="1" type="ORF">DFE_2722</name>
</gene>
<protein>
    <submittedName>
        <fullName evidence="1">Uncharacterized protein</fullName>
    </submittedName>
</protein>
<sequence length="75" mass="8216">MPQDDPPLFITFIVYQAPSVMDCGAFLIWKGEMNYIGGIAVFCAKYTDGFSVGDFAGDRLRGTNIVELPQVSCFA</sequence>
<dbReference type="RefSeq" id="WP_126380410.1">
    <property type="nucleotide sequence ID" value="NZ_AP017378.1"/>
</dbReference>